<sequence length="322" mass="34126">MTLLFLHWVLALSALDQVLGGPLLPRAGNDPIFGDSGAPAVNDLKQIEYSQGDHPLSSATVPDCGFMSVLGAITHVSPAWLKSKLTVLDGTVDAATSVRIQMYDYNSLAPQMQTVTHDEASVNNGDRTDIWWPGAFEYAGIKAGLPSANGLLGPVLPGDSMSALTGLKSDGKMKPTADQLFDYALKATSMNTPMVFQTLPDGAKVLLGGHAYGLFGGSGSGSGRKLTLFNPWGSVEDYSLSDVAGDCYLVWFLSNFDTFGGEGGGDGSGDSDRPKSTKRPDPSPTPDPVVNVVQADRWTETNRVTKTEGNMVIVQEMVTVHV</sequence>
<accession>A0A1Y1UC84</accession>
<dbReference type="Proteomes" id="UP000193218">
    <property type="component" value="Unassembled WGS sequence"/>
</dbReference>
<reference evidence="3 4" key="1">
    <citation type="submission" date="2017-03" db="EMBL/GenBank/DDBJ databases">
        <title>Widespread Adenine N6-methylation of Active Genes in Fungi.</title>
        <authorList>
            <consortium name="DOE Joint Genome Institute"/>
            <person name="Mondo S.J."/>
            <person name="Dannebaum R.O."/>
            <person name="Kuo R.C."/>
            <person name="Louie K.B."/>
            <person name="Bewick A.J."/>
            <person name="Labutti K."/>
            <person name="Haridas S."/>
            <person name="Kuo A."/>
            <person name="Salamov A."/>
            <person name="Ahrendt S.R."/>
            <person name="Lau R."/>
            <person name="Bowen B.P."/>
            <person name="Lipzen A."/>
            <person name="Sullivan W."/>
            <person name="Andreopoulos W.B."/>
            <person name="Clum A."/>
            <person name="Lindquist E."/>
            <person name="Daum C."/>
            <person name="Northen T.R."/>
            <person name="Ramamoorthy G."/>
            <person name="Schmitz R.J."/>
            <person name="Gryganskyi A."/>
            <person name="Culley D."/>
            <person name="Magnuson J."/>
            <person name="James T.Y."/>
            <person name="O'Malley M.A."/>
            <person name="Stajich J.E."/>
            <person name="Spatafora J.W."/>
            <person name="Visel A."/>
            <person name="Grigoriev I.V."/>
        </authorList>
    </citation>
    <scope>NUCLEOTIDE SEQUENCE [LARGE SCALE GENOMIC DNA]</scope>
    <source>
        <strain evidence="3 4">NRRL Y-17943</strain>
    </source>
</reference>
<dbReference type="InterPro" id="IPR038765">
    <property type="entry name" value="Papain-like_cys_pep_sf"/>
</dbReference>
<dbReference type="RefSeq" id="XP_021869363.1">
    <property type="nucleotide sequence ID" value="XM_022014174.1"/>
</dbReference>
<evidence type="ECO:0000313" key="4">
    <source>
        <dbReference type="Proteomes" id="UP000193218"/>
    </source>
</evidence>
<name>A0A1Y1UC84_9TREE</name>
<feature type="compositionally biased region" description="Basic and acidic residues" evidence="1">
    <location>
        <begin position="270"/>
        <end position="281"/>
    </location>
</feature>
<evidence type="ECO:0000256" key="2">
    <source>
        <dbReference type="SAM" id="SignalP"/>
    </source>
</evidence>
<proteinExistence type="predicted"/>
<evidence type="ECO:0008006" key="5">
    <source>
        <dbReference type="Google" id="ProtNLM"/>
    </source>
</evidence>
<protein>
    <recommendedName>
        <fullName evidence="5">Calpain catalytic domain-containing protein</fullName>
    </recommendedName>
</protein>
<keyword evidence="2" id="KW-0732">Signal</keyword>
<evidence type="ECO:0000256" key="1">
    <source>
        <dbReference type="SAM" id="MobiDB-lite"/>
    </source>
</evidence>
<evidence type="ECO:0000313" key="3">
    <source>
        <dbReference type="EMBL" id="ORX35147.1"/>
    </source>
</evidence>
<feature type="signal peptide" evidence="2">
    <location>
        <begin position="1"/>
        <end position="20"/>
    </location>
</feature>
<comment type="caution">
    <text evidence="3">The sequence shown here is derived from an EMBL/GenBank/DDBJ whole genome shotgun (WGS) entry which is preliminary data.</text>
</comment>
<keyword evidence="4" id="KW-1185">Reference proteome</keyword>
<feature type="chain" id="PRO_5012078757" description="Calpain catalytic domain-containing protein" evidence="2">
    <location>
        <begin position="21"/>
        <end position="322"/>
    </location>
</feature>
<dbReference type="SUPFAM" id="SSF54001">
    <property type="entry name" value="Cysteine proteinases"/>
    <property type="match status" value="1"/>
</dbReference>
<feature type="region of interest" description="Disordered" evidence="1">
    <location>
        <begin position="263"/>
        <end position="290"/>
    </location>
</feature>
<dbReference type="OrthoDB" id="2600714at2759"/>
<dbReference type="GeneID" id="33555982"/>
<dbReference type="EMBL" id="NBSH01000012">
    <property type="protein sequence ID" value="ORX35147.1"/>
    <property type="molecule type" value="Genomic_DNA"/>
</dbReference>
<gene>
    <name evidence="3" type="ORF">BD324DRAFT_609823</name>
</gene>
<dbReference type="InParanoid" id="A0A1Y1UC84"/>
<dbReference type="AlphaFoldDB" id="A0A1Y1UC84"/>
<organism evidence="3 4">
    <name type="scientific">Kockovaella imperatae</name>
    <dbReference type="NCBI Taxonomy" id="4999"/>
    <lineage>
        <taxon>Eukaryota</taxon>
        <taxon>Fungi</taxon>
        <taxon>Dikarya</taxon>
        <taxon>Basidiomycota</taxon>
        <taxon>Agaricomycotina</taxon>
        <taxon>Tremellomycetes</taxon>
        <taxon>Tremellales</taxon>
        <taxon>Cuniculitremaceae</taxon>
        <taxon>Kockovaella</taxon>
    </lineage>
</organism>